<comment type="caution">
    <text evidence="1">The sequence shown here is derived from an EMBL/GenBank/DDBJ whole genome shotgun (WGS) entry which is preliminary data.</text>
</comment>
<gene>
    <name evidence="1" type="ORF">DEBURN_LOCUS8638</name>
</gene>
<name>A0A9N9BWM4_9GLOM</name>
<proteinExistence type="predicted"/>
<dbReference type="Gene3D" id="3.40.50.2300">
    <property type="match status" value="1"/>
</dbReference>
<reference evidence="1" key="1">
    <citation type="submission" date="2021-06" db="EMBL/GenBank/DDBJ databases">
        <authorList>
            <person name="Kallberg Y."/>
            <person name="Tangrot J."/>
            <person name="Rosling A."/>
        </authorList>
    </citation>
    <scope>NUCLEOTIDE SEQUENCE</scope>
    <source>
        <strain evidence="1">AZ414A</strain>
    </source>
</reference>
<dbReference type="AlphaFoldDB" id="A0A9N9BWM4"/>
<accession>A0A9N9BWM4</accession>
<evidence type="ECO:0000313" key="2">
    <source>
        <dbReference type="Proteomes" id="UP000789706"/>
    </source>
</evidence>
<evidence type="ECO:0000313" key="1">
    <source>
        <dbReference type="EMBL" id="CAG8582389.1"/>
    </source>
</evidence>
<dbReference type="Proteomes" id="UP000789706">
    <property type="component" value="Unassembled WGS sequence"/>
</dbReference>
<organism evidence="1 2">
    <name type="scientific">Diversispora eburnea</name>
    <dbReference type="NCBI Taxonomy" id="1213867"/>
    <lineage>
        <taxon>Eukaryota</taxon>
        <taxon>Fungi</taxon>
        <taxon>Fungi incertae sedis</taxon>
        <taxon>Mucoromycota</taxon>
        <taxon>Glomeromycotina</taxon>
        <taxon>Glomeromycetes</taxon>
        <taxon>Diversisporales</taxon>
        <taxon>Diversisporaceae</taxon>
        <taxon>Diversispora</taxon>
    </lineage>
</organism>
<protein>
    <submittedName>
        <fullName evidence="1">732_t:CDS:1</fullName>
    </submittedName>
</protein>
<keyword evidence="2" id="KW-1185">Reference proteome</keyword>
<sequence>MYKTNLDTIHAVELRIAERKDVGFSGKTIGLKCNYLRINAALISLSIRVVHRRKPKTRYKIYGIADIITGFQNSVTDDGQRLKAIERDNAECFREFRTEIDTDMMSINDFSSNNEASSSSELIDTLNELNGGIAFKKAEFNKNLAPQLIVIITTNHSKPLYTEIKKDAEIELGIINTKIRGKNLQLADEDMGS</sequence>
<dbReference type="EMBL" id="CAJVPK010001335">
    <property type="protein sequence ID" value="CAG8582389.1"/>
    <property type="molecule type" value="Genomic_DNA"/>
</dbReference>